<feature type="compositionally biased region" description="Polar residues" evidence="1">
    <location>
        <begin position="221"/>
        <end position="256"/>
    </location>
</feature>
<dbReference type="SUPFAM" id="SSF53300">
    <property type="entry name" value="vWA-like"/>
    <property type="match status" value="1"/>
</dbReference>
<reference evidence="3 4" key="1">
    <citation type="submission" date="2020-04" db="EMBL/GenBank/DDBJ databases">
        <authorList>
            <person name="Hitch T.C.A."/>
            <person name="Wylensek D."/>
            <person name="Clavel T."/>
        </authorList>
    </citation>
    <scope>NUCLEOTIDE SEQUENCE [LARGE SCALE GENOMIC DNA]</scope>
    <source>
        <strain evidence="3 4">PG-251-APC-1</strain>
    </source>
</reference>
<dbReference type="AlphaFoldDB" id="A0A848CF69"/>
<dbReference type="Proteomes" id="UP000522333">
    <property type="component" value="Unassembled WGS sequence"/>
</dbReference>
<evidence type="ECO:0000313" key="3">
    <source>
        <dbReference type="EMBL" id="NME52214.1"/>
    </source>
</evidence>
<evidence type="ECO:0000313" key="4">
    <source>
        <dbReference type="Proteomes" id="UP000522333"/>
    </source>
</evidence>
<feature type="region of interest" description="Disordered" evidence="1">
    <location>
        <begin position="211"/>
        <end position="272"/>
    </location>
</feature>
<feature type="domain" description="VWFA" evidence="2">
    <location>
        <begin position="376"/>
        <end position="507"/>
    </location>
</feature>
<dbReference type="Pfam" id="PF06213">
    <property type="entry name" value="CobT"/>
    <property type="match status" value="1"/>
</dbReference>
<accession>A0A848CF69</accession>
<dbReference type="Gene3D" id="3.40.50.410">
    <property type="entry name" value="von Willebrand factor, type A domain"/>
    <property type="match status" value="1"/>
</dbReference>
<sequence>MVMQLREKDILGCLPLLASVLGNTYGVHVRIGGSDACTDGNMIQLPSLPVDCGEELLLLVRGFIDHESAHIRYTDFKAFKEAALDAVTKNLFNAIEDWRVENRLAAVFPGCRHNFHELIHRFFVEDATKERAGERSPALSVLNYVLLTVRSWDVPEVSQPLGEEMTSLDTHFPGMRQSLDLILAQIRQECPDTSSAIHYARQLAHCLKSWKSPSQEEQHQESGTQTENTSASEKGSEASTPEASTHGTSSAENSCSPAGETEQDILSGIPSMPVDMGNWLGKQLEAHAAGDSGRKVEMAVEGSCEVHLLPDQDREKAVRMATALKARMLGMLQAHTLRHAISGRQGKLETGKLYRLSTGSTRVFQKRASVHKLDTAVHILLDSSGSMHGESIKLAVQACYAVGKALEHLSGISLGITSFPAYRDGKIGVFPLVRHGQKMTDRMQMQAHGGTPLAEALWWVMRQMFILRETRKVVLILTDGVPDDVTQCLQALEALRKTGVEVYGIGMKFDCISSLLPDTSSRVISRFEELSPALFEVLQHALLRETRYD</sequence>
<organism evidence="3 4">
    <name type="scientific">Desulfovibrio piger</name>
    <dbReference type="NCBI Taxonomy" id="901"/>
    <lineage>
        <taxon>Bacteria</taxon>
        <taxon>Pseudomonadati</taxon>
        <taxon>Thermodesulfobacteriota</taxon>
        <taxon>Desulfovibrionia</taxon>
        <taxon>Desulfovibrionales</taxon>
        <taxon>Desulfovibrionaceae</taxon>
        <taxon>Desulfovibrio</taxon>
    </lineage>
</organism>
<dbReference type="InterPro" id="IPR051928">
    <property type="entry name" value="NorD/CobT"/>
</dbReference>
<dbReference type="PANTHER" id="PTHR41248">
    <property type="entry name" value="NORD PROTEIN"/>
    <property type="match status" value="1"/>
</dbReference>
<dbReference type="InterPro" id="IPR006538">
    <property type="entry name" value="CobT"/>
</dbReference>
<dbReference type="GO" id="GO:0009236">
    <property type="term" value="P:cobalamin biosynthetic process"/>
    <property type="evidence" value="ECO:0007669"/>
    <property type="project" value="InterPro"/>
</dbReference>
<dbReference type="InterPro" id="IPR036465">
    <property type="entry name" value="vWFA_dom_sf"/>
</dbReference>
<dbReference type="SMART" id="SM00327">
    <property type="entry name" value="VWA"/>
    <property type="match status" value="1"/>
</dbReference>
<name>A0A848CF69_9BACT</name>
<dbReference type="InterPro" id="IPR002035">
    <property type="entry name" value="VWF_A"/>
</dbReference>
<evidence type="ECO:0000259" key="2">
    <source>
        <dbReference type="PROSITE" id="PS50234"/>
    </source>
</evidence>
<dbReference type="EMBL" id="JABAFY010000020">
    <property type="protein sequence ID" value="NME52214.1"/>
    <property type="molecule type" value="Genomic_DNA"/>
</dbReference>
<dbReference type="PANTHER" id="PTHR41248:SF1">
    <property type="entry name" value="NORD PROTEIN"/>
    <property type="match status" value="1"/>
</dbReference>
<comment type="caution">
    <text evidence="3">The sequence shown here is derived from an EMBL/GenBank/DDBJ whole genome shotgun (WGS) entry which is preliminary data.</text>
</comment>
<protein>
    <submittedName>
        <fullName evidence="3">VWA domain-containing protein</fullName>
    </submittedName>
</protein>
<proteinExistence type="predicted"/>
<dbReference type="PROSITE" id="PS50234">
    <property type="entry name" value="VWFA"/>
    <property type="match status" value="1"/>
</dbReference>
<dbReference type="RefSeq" id="WP_168935596.1">
    <property type="nucleotide sequence ID" value="NZ_JABAFY010000020.1"/>
</dbReference>
<dbReference type="Pfam" id="PF00092">
    <property type="entry name" value="VWA"/>
    <property type="match status" value="1"/>
</dbReference>
<evidence type="ECO:0000256" key="1">
    <source>
        <dbReference type="SAM" id="MobiDB-lite"/>
    </source>
</evidence>
<gene>
    <name evidence="3" type="ORF">HF854_06665</name>
</gene>